<dbReference type="RefSeq" id="WP_116708036.1">
    <property type="nucleotide sequence ID" value="NZ_QEKW01000004.1"/>
</dbReference>
<evidence type="ECO:0000256" key="2">
    <source>
        <dbReference type="ARBA" id="ARBA00023002"/>
    </source>
</evidence>
<comment type="caution">
    <text evidence="3">The sequence shown here is derived from an EMBL/GenBank/DDBJ whole genome shotgun (WGS) entry which is preliminary data.</text>
</comment>
<dbReference type="PANTHER" id="PTHR24321">
    <property type="entry name" value="DEHYDROGENASES, SHORT CHAIN"/>
    <property type="match status" value="1"/>
</dbReference>
<evidence type="ECO:0000313" key="4">
    <source>
        <dbReference type="Proteomes" id="UP000245639"/>
    </source>
</evidence>
<dbReference type="FunFam" id="3.40.50.720:FF:000084">
    <property type="entry name" value="Short-chain dehydrogenase reductase"/>
    <property type="match status" value="1"/>
</dbReference>
<dbReference type="OrthoDB" id="9803333at2"/>
<proteinExistence type="inferred from homology"/>
<dbReference type="GO" id="GO:0016491">
    <property type="term" value="F:oxidoreductase activity"/>
    <property type="evidence" value="ECO:0007669"/>
    <property type="project" value="UniProtKB-KW"/>
</dbReference>
<comment type="similarity">
    <text evidence="1">Belongs to the short-chain dehydrogenases/reductases (SDR) family.</text>
</comment>
<keyword evidence="2" id="KW-0560">Oxidoreductase</keyword>
<evidence type="ECO:0000256" key="1">
    <source>
        <dbReference type="ARBA" id="ARBA00006484"/>
    </source>
</evidence>
<gene>
    <name evidence="3" type="ORF">C8D89_104241</name>
</gene>
<dbReference type="EMBL" id="QEKW01000004">
    <property type="protein sequence ID" value="PVZ11027.1"/>
    <property type="molecule type" value="Genomic_DNA"/>
</dbReference>
<dbReference type="Pfam" id="PF13561">
    <property type="entry name" value="adh_short_C2"/>
    <property type="match status" value="1"/>
</dbReference>
<reference evidence="3 4" key="1">
    <citation type="submission" date="2018-04" db="EMBL/GenBank/DDBJ databases">
        <title>Genomic Encyclopedia of Type Strains, Phase IV (KMG-IV): sequencing the most valuable type-strain genomes for metagenomic binning, comparative biology and taxonomic classification.</title>
        <authorList>
            <person name="Goeker M."/>
        </authorList>
    </citation>
    <scope>NUCLEOTIDE SEQUENCE [LARGE SCALE GENOMIC DNA]</scope>
    <source>
        <strain evidence="3 4">DSM 45771</strain>
    </source>
</reference>
<dbReference type="CDD" id="cd05233">
    <property type="entry name" value="SDR_c"/>
    <property type="match status" value="1"/>
</dbReference>
<dbReference type="Gene3D" id="3.40.50.720">
    <property type="entry name" value="NAD(P)-binding Rossmann-like Domain"/>
    <property type="match status" value="1"/>
</dbReference>
<dbReference type="InterPro" id="IPR002347">
    <property type="entry name" value="SDR_fam"/>
</dbReference>
<dbReference type="PRINTS" id="PR00081">
    <property type="entry name" value="GDHRDH"/>
</dbReference>
<dbReference type="PANTHER" id="PTHR24321:SF8">
    <property type="entry name" value="ESTRADIOL 17-BETA-DEHYDROGENASE 8-RELATED"/>
    <property type="match status" value="1"/>
</dbReference>
<dbReference type="SUPFAM" id="SSF51735">
    <property type="entry name" value="NAD(P)-binding Rossmann-fold domains"/>
    <property type="match status" value="1"/>
</dbReference>
<protein>
    <submittedName>
        <fullName evidence="3">NAD(P)-dependent dehydrogenase (Short-subunit alcohol dehydrogenase family)</fullName>
    </submittedName>
</protein>
<evidence type="ECO:0000313" key="3">
    <source>
        <dbReference type="EMBL" id="PVZ11027.1"/>
    </source>
</evidence>
<dbReference type="AlphaFoldDB" id="A0A2U1FFU1"/>
<organism evidence="3 4">
    <name type="scientific">Actinomycetospora cinnamomea</name>
    <dbReference type="NCBI Taxonomy" id="663609"/>
    <lineage>
        <taxon>Bacteria</taxon>
        <taxon>Bacillati</taxon>
        <taxon>Actinomycetota</taxon>
        <taxon>Actinomycetes</taxon>
        <taxon>Pseudonocardiales</taxon>
        <taxon>Pseudonocardiaceae</taxon>
        <taxon>Actinomycetospora</taxon>
    </lineage>
</organism>
<name>A0A2U1FFU1_9PSEU</name>
<accession>A0A2U1FFU1</accession>
<sequence length="252" mass="26194">MNRLDGKVAIVTGGESGIGRASAGAMVDEGAKVHLIGLDADALKAAANELGEDRAGFTRADVTDEDAVRGAVDEAVSRFGRLDIVFSNAGNTGAVAPISDYPSDEFARTLQVHALGAFHMIKHAAPHLGEGASIIITSSVVGLMGFEGISGYITAKHAQVGMMRAAAKELAPRRIRVNTLHPGPTSTPFQDSIEMRATGLSQEEAAAAFDQLIPLGRHATPQEIAKTVLYLASDDSAYMTGATVPVEGGLML</sequence>
<dbReference type="InterPro" id="IPR036291">
    <property type="entry name" value="NAD(P)-bd_dom_sf"/>
</dbReference>
<dbReference type="Proteomes" id="UP000245639">
    <property type="component" value="Unassembled WGS sequence"/>
</dbReference>
<keyword evidence="4" id="KW-1185">Reference proteome</keyword>